<keyword evidence="2 5" id="KW-0547">Nucleotide-binding</keyword>
<dbReference type="Pfam" id="PF00069">
    <property type="entry name" value="Pkinase"/>
    <property type="match status" value="1"/>
</dbReference>
<dbReference type="GO" id="GO:0004674">
    <property type="term" value="F:protein serine/threonine kinase activity"/>
    <property type="evidence" value="ECO:0007669"/>
    <property type="project" value="InterPro"/>
</dbReference>
<dbReference type="GO" id="GO:0016020">
    <property type="term" value="C:membrane"/>
    <property type="evidence" value="ECO:0007669"/>
    <property type="project" value="TreeGrafter"/>
</dbReference>
<evidence type="ECO:0000256" key="3">
    <source>
        <dbReference type="ARBA" id="ARBA00022777"/>
    </source>
</evidence>
<dbReference type="PROSITE" id="PS50011">
    <property type="entry name" value="PROTEIN_KINASE_DOM"/>
    <property type="match status" value="1"/>
</dbReference>
<evidence type="ECO:0000259" key="7">
    <source>
        <dbReference type="PROSITE" id="PS50011"/>
    </source>
</evidence>
<protein>
    <submittedName>
        <fullName evidence="8">Putative CAMK family protein kinase</fullName>
    </submittedName>
</protein>
<feature type="binding site" evidence="5">
    <location>
        <position position="40"/>
    </location>
    <ligand>
        <name>ATP</name>
        <dbReference type="ChEBI" id="CHEBI:30616"/>
    </ligand>
</feature>
<evidence type="ECO:0000313" key="9">
    <source>
        <dbReference type="Proteomes" id="UP000324800"/>
    </source>
</evidence>
<name>A0A5J4WGG8_9EUKA</name>
<organism evidence="8 9">
    <name type="scientific">Streblomastix strix</name>
    <dbReference type="NCBI Taxonomy" id="222440"/>
    <lineage>
        <taxon>Eukaryota</taxon>
        <taxon>Metamonada</taxon>
        <taxon>Preaxostyla</taxon>
        <taxon>Oxymonadida</taxon>
        <taxon>Streblomastigidae</taxon>
        <taxon>Streblomastix</taxon>
    </lineage>
</organism>
<dbReference type="PROSITE" id="PS00108">
    <property type="entry name" value="PROTEIN_KINASE_ST"/>
    <property type="match status" value="1"/>
</dbReference>
<dbReference type="OrthoDB" id="4062651at2759"/>
<feature type="compositionally biased region" description="Basic and acidic residues" evidence="6">
    <location>
        <begin position="476"/>
        <end position="489"/>
    </location>
</feature>
<dbReference type="PANTHER" id="PTHR24348:SF22">
    <property type="entry name" value="NON-SPECIFIC SERINE_THREONINE PROTEIN KINASE"/>
    <property type="match status" value="1"/>
</dbReference>
<proteinExistence type="predicted"/>
<dbReference type="EMBL" id="SNRW01002237">
    <property type="protein sequence ID" value="KAA6393419.1"/>
    <property type="molecule type" value="Genomic_DNA"/>
</dbReference>
<feature type="region of interest" description="Disordered" evidence="6">
    <location>
        <begin position="441"/>
        <end position="489"/>
    </location>
</feature>
<dbReference type="PROSITE" id="PS00107">
    <property type="entry name" value="PROTEIN_KINASE_ATP"/>
    <property type="match status" value="1"/>
</dbReference>
<evidence type="ECO:0000256" key="4">
    <source>
        <dbReference type="ARBA" id="ARBA00022840"/>
    </source>
</evidence>
<sequence length="584" mass="66008">MEALAALQKAQLLPIKELGRGQFGDVYLANQQQFGLVAAKIIPSSKYDQKEWETAGILVNKIGKNRNIVGYCGAKAQDDFVIILMEYANLASLDKLTGQGARLGEDNVRMIVGQLLDGIGAIHGVNLIHRDIKPDNIMMHYDQTNQSIIMKITDFGLTKNQDHGLAQTQVGTPLYMAPEILDYQGAFTNKVDVWAVGLMFYQLIFGKLPFRASDMNQLKMAVRNQIQKLAGIPISEQCWNLIQNMLAYHPSQRYSTAQALQHPFMQPWVSAGKPLLPANVVFSVSRDLFEKYSNTQQKIISMVPQVQAPIYPSQQSQTIQPQMQGQYYQQITPTVNQQNPPPQAINSLNYSQQSGYQSNYPITQLTNYQTTPQGNYNMNYNQYIYHTPQSYPQTTIPPYPPTYNQPPQIQPGYNYPPQQQSLYPPGTMNQSITVLPQNLKPAGTIIRPPSPPPIVQREKSPEPTSEPTQPITVEPPKPKTPEPPKEKLPKDYKWISVPLDAQGEVIVPSISLEQFFGQVEVQKDSQDNQKNPIKQPPKTIFAKAKFIKQGNNRNIQSDEEIKENWNRQEEKQPDYNINNMNLTI</sequence>
<dbReference type="InterPro" id="IPR017441">
    <property type="entry name" value="Protein_kinase_ATP_BS"/>
</dbReference>
<dbReference type="GO" id="GO:0005524">
    <property type="term" value="F:ATP binding"/>
    <property type="evidence" value="ECO:0007669"/>
    <property type="project" value="UniProtKB-UniRule"/>
</dbReference>
<dbReference type="AlphaFoldDB" id="A0A5J4WGG8"/>
<evidence type="ECO:0000256" key="1">
    <source>
        <dbReference type="ARBA" id="ARBA00022679"/>
    </source>
</evidence>
<keyword evidence="4 5" id="KW-0067">ATP-binding</keyword>
<comment type="caution">
    <text evidence="8">The sequence shown here is derived from an EMBL/GenBank/DDBJ whole genome shotgun (WGS) entry which is preliminary data.</text>
</comment>
<dbReference type="Gene3D" id="1.10.510.10">
    <property type="entry name" value="Transferase(Phosphotransferase) domain 1"/>
    <property type="match status" value="1"/>
</dbReference>
<evidence type="ECO:0000256" key="2">
    <source>
        <dbReference type="ARBA" id="ARBA00022741"/>
    </source>
</evidence>
<dbReference type="GO" id="GO:0000407">
    <property type="term" value="C:phagophore assembly site"/>
    <property type="evidence" value="ECO:0007669"/>
    <property type="project" value="TreeGrafter"/>
</dbReference>
<keyword evidence="3 8" id="KW-0418">Kinase</keyword>
<evidence type="ECO:0000256" key="5">
    <source>
        <dbReference type="PROSITE-ProRule" id="PRU10141"/>
    </source>
</evidence>
<dbReference type="InterPro" id="IPR008271">
    <property type="entry name" value="Ser/Thr_kinase_AS"/>
</dbReference>
<dbReference type="InterPro" id="IPR000719">
    <property type="entry name" value="Prot_kinase_dom"/>
</dbReference>
<feature type="compositionally biased region" description="Polar residues" evidence="6">
    <location>
        <begin position="462"/>
        <end position="471"/>
    </location>
</feature>
<keyword evidence="1" id="KW-0808">Transferase</keyword>
<dbReference type="GO" id="GO:0000045">
    <property type="term" value="P:autophagosome assembly"/>
    <property type="evidence" value="ECO:0007669"/>
    <property type="project" value="TreeGrafter"/>
</dbReference>
<dbReference type="SUPFAM" id="SSF56112">
    <property type="entry name" value="Protein kinase-like (PK-like)"/>
    <property type="match status" value="1"/>
</dbReference>
<gene>
    <name evidence="8" type="ORF">EZS28_011055</name>
</gene>
<evidence type="ECO:0000313" key="8">
    <source>
        <dbReference type="EMBL" id="KAA6393419.1"/>
    </source>
</evidence>
<dbReference type="InterPro" id="IPR011009">
    <property type="entry name" value="Kinase-like_dom_sf"/>
</dbReference>
<dbReference type="InterPro" id="IPR045269">
    <property type="entry name" value="Atg1-like"/>
</dbReference>
<dbReference type="Proteomes" id="UP000324800">
    <property type="component" value="Unassembled WGS sequence"/>
</dbReference>
<dbReference type="GO" id="GO:0005776">
    <property type="term" value="C:autophagosome"/>
    <property type="evidence" value="ECO:0007669"/>
    <property type="project" value="TreeGrafter"/>
</dbReference>
<dbReference type="PANTHER" id="PTHR24348">
    <property type="entry name" value="SERINE/THREONINE-PROTEIN KINASE UNC-51-RELATED"/>
    <property type="match status" value="1"/>
</dbReference>
<dbReference type="GO" id="GO:0005829">
    <property type="term" value="C:cytosol"/>
    <property type="evidence" value="ECO:0007669"/>
    <property type="project" value="TreeGrafter"/>
</dbReference>
<evidence type="ECO:0000256" key="6">
    <source>
        <dbReference type="SAM" id="MobiDB-lite"/>
    </source>
</evidence>
<accession>A0A5J4WGG8</accession>
<feature type="domain" description="Protein kinase" evidence="7">
    <location>
        <begin position="12"/>
        <end position="265"/>
    </location>
</feature>
<dbReference type="SMART" id="SM00220">
    <property type="entry name" value="S_TKc"/>
    <property type="match status" value="1"/>
</dbReference>
<dbReference type="GO" id="GO:0010506">
    <property type="term" value="P:regulation of autophagy"/>
    <property type="evidence" value="ECO:0007669"/>
    <property type="project" value="InterPro"/>
</dbReference>
<reference evidence="8 9" key="1">
    <citation type="submission" date="2019-03" db="EMBL/GenBank/DDBJ databases">
        <title>Single cell metagenomics reveals metabolic interactions within the superorganism composed of flagellate Streblomastix strix and complex community of Bacteroidetes bacteria on its surface.</title>
        <authorList>
            <person name="Treitli S.C."/>
            <person name="Kolisko M."/>
            <person name="Husnik F."/>
            <person name="Keeling P."/>
            <person name="Hampl V."/>
        </authorList>
    </citation>
    <scope>NUCLEOTIDE SEQUENCE [LARGE SCALE GENOMIC DNA]</scope>
    <source>
        <strain evidence="8">ST1C</strain>
    </source>
</reference>